<dbReference type="PANTHER" id="PTHR38248:SF2">
    <property type="entry name" value="FUNK1 11"/>
    <property type="match status" value="1"/>
</dbReference>
<name>A0A8H5B0F7_9AGAR</name>
<dbReference type="OrthoDB" id="3271139at2759"/>
<comment type="caution">
    <text evidence="2">The sequence shown here is derived from an EMBL/GenBank/DDBJ whole genome shotgun (WGS) entry which is preliminary data.</text>
</comment>
<evidence type="ECO:0000313" key="3">
    <source>
        <dbReference type="Proteomes" id="UP000567179"/>
    </source>
</evidence>
<accession>A0A8H5B0F7</accession>
<dbReference type="PANTHER" id="PTHR38248">
    <property type="entry name" value="FUNK1 6"/>
    <property type="match status" value="1"/>
</dbReference>
<dbReference type="Gene3D" id="1.10.510.10">
    <property type="entry name" value="Transferase(Phosphotransferase) domain 1"/>
    <property type="match status" value="1"/>
</dbReference>
<dbReference type="AlphaFoldDB" id="A0A8H5B0F7"/>
<organism evidence="2 3">
    <name type="scientific">Psilocybe cf. subviscida</name>
    <dbReference type="NCBI Taxonomy" id="2480587"/>
    <lineage>
        <taxon>Eukaryota</taxon>
        <taxon>Fungi</taxon>
        <taxon>Dikarya</taxon>
        <taxon>Basidiomycota</taxon>
        <taxon>Agaricomycotina</taxon>
        <taxon>Agaricomycetes</taxon>
        <taxon>Agaricomycetidae</taxon>
        <taxon>Agaricales</taxon>
        <taxon>Agaricineae</taxon>
        <taxon>Strophariaceae</taxon>
        <taxon>Psilocybe</taxon>
    </lineage>
</organism>
<feature type="domain" description="Fungal-type protein kinase" evidence="1">
    <location>
        <begin position="146"/>
        <end position="539"/>
    </location>
</feature>
<dbReference type="InterPro" id="IPR011009">
    <property type="entry name" value="Kinase-like_dom_sf"/>
</dbReference>
<dbReference type="SUPFAM" id="SSF56112">
    <property type="entry name" value="Protein kinase-like (PK-like)"/>
    <property type="match status" value="1"/>
</dbReference>
<proteinExistence type="predicted"/>
<keyword evidence="3" id="KW-1185">Reference proteome</keyword>
<reference evidence="2 3" key="1">
    <citation type="journal article" date="2020" name="ISME J.">
        <title>Uncovering the hidden diversity of litter-decomposition mechanisms in mushroom-forming fungi.</title>
        <authorList>
            <person name="Floudas D."/>
            <person name="Bentzer J."/>
            <person name="Ahren D."/>
            <person name="Johansson T."/>
            <person name="Persson P."/>
            <person name="Tunlid A."/>
        </authorList>
    </citation>
    <scope>NUCLEOTIDE SEQUENCE [LARGE SCALE GENOMIC DNA]</scope>
    <source>
        <strain evidence="2 3">CBS 101986</strain>
    </source>
</reference>
<gene>
    <name evidence="2" type="ORF">D9619_011887</name>
</gene>
<protein>
    <recommendedName>
        <fullName evidence="1">Fungal-type protein kinase domain-containing protein</fullName>
    </recommendedName>
</protein>
<sequence>MDHQSSLRRMGVTDRLFKCEPATWLEAALPASFVKGSTVPKSFVKTLIQSLSRKTEPPVLDDQHGFYRFSRLFQMEDESPDDLFLQAINSTVASILKTSEQLNLYNYGHTRSISESGSVFQHLLYDQLSSGVKDDGASVLTFSVRADADGIAKSKSLITMGANEIMSQNPCRRYIYGLSLDGCMATFWRFDRLSILISETFNFQETPHFLIHMILFLGFARSDQLGLDPTVYRIENKGGEDSGPDHSPSFVYHLGGRRYRTIGRPMYDNPATILCSHGARVWAVREVDESGSWVPGTTQNVLKDFWADVNRPRDSECQAAISQRLRLLDNDGGHRAEEINGYFLSIRHEEDILSNGQLDVTLALPDSATRDDCSWVGSKSCACYYWAGYNTSFVCYSRYSSPRAPSARIHRRLLFEQKCLRLTDCTELTVILGCLKQFSNALNQFRQAGYVHHDVSIGNCLVYKQNGAYHAKICDLEFCQDYASVSSADPVMGTREFMAIETPRRCLAWCTQMIDDRPNYHYHFLHDLEALYWLLLWIVLGHEPTTCTLEPTDKTYITWREEFRLLFSQSSRSTEVTQIYLARRLFMLDDSDQGFINWSCVFQKQDLPSKDLFHPIFDFNREWLATYTELEKTQQDTATGRWPATCFTEDLYDKFCKMVNQVIAGIPESGIQIRSILQKLYEYYDEVDAERLRQINAE</sequence>
<evidence type="ECO:0000259" key="1">
    <source>
        <dbReference type="Pfam" id="PF17667"/>
    </source>
</evidence>
<evidence type="ECO:0000313" key="2">
    <source>
        <dbReference type="EMBL" id="KAF5314238.1"/>
    </source>
</evidence>
<dbReference type="Pfam" id="PF17667">
    <property type="entry name" value="Pkinase_fungal"/>
    <property type="match status" value="1"/>
</dbReference>
<dbReference type="Proteomes" id="UP000567179">
    <property type="component" value="Unassembled WGS sequence"/>
</dbReference>
<dbReference type="EMBL" id="JAACJJ010000044">
    <property type="protein sequence ID" value="KAF5314238.1"/>
    <property type="molecule type" value="Genomic_DNA"/>
</dbReference>
<dbReference type="InterPro" id="IPR040976">
    <property type="entry name" value="Pkinase_fungal"/>
</dbReference>